<sequence length="73" mass="7902">MDDPSRSSMRMCPSSASPPFGLLSEKLNRHMRKVQARGKVVLASDYGGIQAAGVSCLATITMPKAFRNSRANF</sequence>
<dbReference type="EMBL" id="FXUI01000026">
    <property type="protein sequence ID" value="SMP82642.1"/>
    <property type="molecule type" value="Genomic_DNA"/>
</dbReference>
<gene>
    <name evidence="1" type="ORF">SAMN06296065_12610</name>
</gene>
<proteinExistence type="predicted"/>
<name>A0ABY1QW45_9SPHN</name>
<keyword evidence="2" id="KW-1185">Reference proteome</keyword>
<organism evidence="1 2">
    <name type="scientific">Novosphingobium panipatense</name>
    <dbReference type="NCBI Taxonomy" id="428991"/>
    <lineage>
        <taxon>Bacteria</taxon>
        <taxon>Pseudomonadati</taxon>
        <taxon>Pseudomonadota</taxon>
        <taxon>Alphaproteobacteria</taxon>
        <taxon>Sphingomonadales</taxon>
        <taxon>Sphingomonadaceae</taxon>
        <taxon>Novosphingobium</taxon>
    </lineage>
</organism>
<protein>
    <submittedName>
        <fullName evidence="1">Uncharacterized protein</fullName>
    </submittedName>
</protein>
<reference evidence="1 2" key="1">
    <citation type="submission" date="2017-05" db="EMBL/GenBank/DDBJ databases">
        <authorList>
            <person name="Varghese N."/>
            <person name="Submissions S."/>
        </authorList>
    </citation>
    <scope>NUCLEOTIDE SEQUENCE [LARGE SCALE GENOMIC DNA]</scope>
    <source>
        <strain evidence="1 2">SM16</strain>
    </source>
</reference>
<accession>A0ABY1QW45</accession>
<comment type="caution">
    <text evidence="1">The sequence shown here is derived from an EMBL/GenBank/DDBJ whole genome shotgun (WGS) entry which is preliminary data.</text>
</comment>
<evidence type="ECO:0000313" key="2">
    <source>
        <dbReference type="Proteomes" id="UP001157910"/>
    </source>
</evidence>
<evidence type="ECO:0000313" key="1">
    <source>
        <dbReference type="EMBL" id="SMP82642.1"/>
    </source>
</evidence>
<dbReference type="Proteomes" id="UP001157910">
    <property type="component" value="Unassembled WGS sequence"/>
</dbReference>